<sequence length="294" mass="31927">IRQVYTNKSIFLDSAFSKCHFSFVAYHFTITGILLCIVRHASILKITTTETCVLSILPLSLIMCANIILMNLSLAYSSIICYQIIRILPTPLTVPVNLFFYSSKIPVNATLALIPACLGVGLVTYSNTLSQRSIPASQIAHVIDSTSTLGIIYAFSGVFCSSLYTVWVAHHHSRLHISSIQLLYKQVPFCAISLGAITLFTDTFPEWSTVTAHQWCLLLLSSGCACLISLSSFLVINGAEAVTSTVVGQLKTCLVIALGWVKSSNTMGKETVLGVILALAGIVLYTVVMHRGSR</sequence>
<evidence type="ECO:0000256" key="7">
    <source>
        <dbReference type="ARBA" id="ARBA00023136"/>
    </source>
</evidence>
<feature type="non-terminal residue" evidence="10">
    <location>
        <position position="1"/>
    </location>
</feature>
<keyword evidence="4 8" id="KW-0812">Transmembrane</keyword>
<evidence type="ECO:0000256" key="4">
    <source>
        <dbReference type="ARBA" id="ARBA00022692"/>
    </source>
</evidence>
<protein>
    <recommendedName>
        <fullName evidence="8">GDP-mannose transporter</fullName>
        <shortName evidence="8">GMT</shortName>
    </recommendedName>
</protein>
<comment type="subunit">
    <text evidence="3 8">Homooligomer.</text>
</comment>
<keyword evidence="11" id="KW-1185">Reference proteome</keyword>
<feature type="transmembrane region" description="Helical" evidence="8">
    <location>
        <begin position="146"/>
        <end position="166"/>
    </location>
</feature>
<proteinExistence type="inferred from homology"/>
<evidence type="ECO:0000256" key="1">
    <source>
        <dbReference type="ARBA" id="ARBA00003420"/>
    </source>
</evidence>
<evidence type="ECO:0000256" key="2">
    <source>
        <dbReference type="ARBA" id="ARBA00010425"/>
    </source>
</evidence>
<dbReference type="STRING" id="1450537.A0A395HLZ4"/>
<dbReference type="GeneID" id="37196426"/>
<dbReference type="InterPro" id="IPR000620">
    <property type="entry name" value="EamA_dom"/>
</dbReference>
<feature type="transmembrane region" description="Helical" evidence="8">
    <location>
        <begin position="105"/>
        <end position="125"/>
    </location>
</feature>
<dbReference type="PANTHER" id="PTHR11132">
    <property type="entry name" value="SOLUTE CARRIER FAMILY 35"/>
    <property type="match status" value="1"/>
</dbReference>
<dbReference type="VEuPathDB" id="FungiDB:BO97DRAFT_355428"/>
<feature type="transmembrane region" description="Helical" evidence="8">
    <location>
        <begin position="216"/>
        <end position="236"/>
    </location>
</feature>
<keyword evidence="8" id="KW-0762">Sugar transport</keyword>
<accession>A0A395HLZ4</accession>
<keyword evidence="8" id="KW-0968">Cytoplasmic vesicle</keyword>
<feature type="domain" description="EamA" evidence="9">
    <location>
        <begin position="149"/>
        <end position="285"/>
    </location>
</feature>
<evidence type="ECO:0000259" key="9">
    <source>
        <dbReference type="Pfam" id="PF00892"/>
    </source>
</evidence>
<name>A0A395HLZ4_ASPHC</name>
<keyword evidence="8" id="KW-0813">Transport</keyword>
<keyword evidence="5 8" id="KW-0256">Endoplasmic reticulum</keyword>
<keyword evidence="7 8" id="KW-0472">Membrane</keyword>
<dbReference type="GO" id="GO:0030659">
    <property type="term" value="C:cytoplasmic vesicle membrane"/>
    <property type="evidence" value="ECO:0007669"/>
    <property type="project" value="UniProtKB-SubCell"/>
</dbReference>
<gene>
    <name evidence="10" type="ORF">BO97DRAFT_355428</name>
</gene>
<comment type="function">
    <text evidence="1 8">Involved in the import of GDP-mannose from the cytoplasm into the Golgi lumen.</text>
</comment>
<dbReference type="OrthoDB" id="5547497at2759"/>
<dbReference type="RefSeq" id="XP_025547042.1">
    <property type="nucleotide sequence ID" value="XM_025692137.1"/>
</dbReference>
<evidence type="ECO:0000313" key="10">
    <source>
        <dbReference type="EMBL" id="RAL07888.1"/>
    </source>
</evidence>
<dbReference type="Proteomes" id="UP000248961">
    <property type="component" value="Unassembled WGS sequence"/>
</dbReference>
<dbReference type="SUPFAM" id="SSF103481">
    <property type="entry name" value="Multidrug resistance efflux transporter EmrE"/>
    <property type="match status" value="1"/>
</dbReference>
<dbReference type="EMBL" id="KZ824323">
    <property type="protein sequence ID" value="RAL07888.1"/>
    <property type="molecule type" value="Genomic_DNA"/>
</dbReference>
<organism evidence="10 11">
    <name type="scientific">Aspergillus homomorphus (strain CBS 101889)</name>
    <dbReference type="NCBI Taxonomy" id="1450537"/>
    <lineage>
        <taxon>Eukaryota</taxon>
        <taxon>Fungi</taxon>
        <taxon>Dikarya</taxon>
        <taxon>Ascomycota</taxon>
        <taxon>Pezizomycotina</taxon>
        <taxon>Eurotiomycetes</taxon>
        <taxon>Eurotiomycetidae</taxon>
        <taxon>Eurotiales</taxon>
        <taxon>Aspergillaceae</taxon>
        <taxon>Aspergillus</taxon>
        <taxon>Aspergillus subgen. Circumdati</taxon>
    </lineage>
</organism>
<evidence type="ECO:0000256" key="5">
    <source>
        <dbReference type="ARBA" id="ARBA00022824"/>
    </source>
</evidence>
<comment type="subcellular location">
    <subcellularLocation>
        <location evidence="8">Golgi apparatus membrane</location>
        <topology evidence="8">Multi-pass membrane protein</topology>
    </subcellularLocation>
    <subcellularLocation>
        <location evidence="8">Cytoplasmic vesicle membrane</location>
        <topology evidence="8">Multi-pass membrane protein</topology>
    </subcellularLocation>
    <subcellularLocation>
        <location evidence="8">Endoplasmic reticulum membrane</location>
        <topology evidence="8">Multi-pass membrane protein</topology>
    </subcellularLocation>
</comment>
<evidence type="ECO:0000256" key="6">
    <source>
        <dbReference type="ARBA" id="ARBA00022989"/>
    </source>
</evidence>
<feature type="transmembrane region" description="Helical" evidence="8">
    <location>
        <begin position="20"/>
        <end position="38"/>
    </location>
</feature>
<dbReference type="AlphaFoldDB" id="A0A395HLZ4"/>
<dbReference type="InterPro" id="IPR050186">
    <property type="entry name" value="TPT_transporter"/>
</dbReference>
<keyword evidence="6 8" id="KW-1133">Transmembrane helix</keyword>
<dbReference type="GO" id="GO:0000139">
    <property type="term" value="C:Golgi membrane"/>
    <property type="evidence" value="ECO:0007669"/>
    <property type="project" value="UniProtKB-SubCell"/>
</dbReference>
<reference evidence="10 11" key="1">
    <citation type="submission" date="2018-02" db="EMBL/GenBank/DDBJ databases">
        <title>The genomes of Aspergillus section Nigri reveals drivers in fungal speciation.</title>
        <authorList>
            <consortium name="DOE Joint Genome Institute"/>
            <person name="Vesth T.C."/>
            <person name="Nybo J."/>
            <person name="Theobald S."/>
            <person name="Brandl J."/>
            <person name="Frisvad J.C."/>
            <person name="Nielsen K.F."/>
            <person name="Lyhne E.K."/>
            <person name="Kogle M.E."/>
            <person name="Kuo A."/>
            <person name="Riley R."/>
            <person name="Clum A."/>
            <person name="Nolan M."/>
            <person name="Lipzen A."/>
            <person name="Salamov A."/>
            <person name="Henrissat B."/>
            <person name="Wiebenga A."/>
            <person name="De vries R.P."/>
            <person name="Grigoriev I.V."/>
            <person name="Mortensen U.H."/>
            <person name="Andersen M.R."/>
            <person name="Baker S.E."/>
        </authorList>
    </citation>
    <scope>NUCLEOTIDE SEQUENCE [LARGE SCALE GENOMIC DNA]</scope>
    <source>
        <strain evidence="10 11">CBS 101889</strain>
    </source>
</reference>
<dbReference type="InterPro" id="IPR037185">
    <property type="entry name" value="EmrE-like"/>
</dbReference>
<dbReference type="Pfam" id="PF00892">
    <property type="entry name" value="EamA"/>
    <property type="match status" value="1"/>
</dbReference>
<keyword evidence="8" id="KW-0333">Golgi apparatus</keyword>
<feature type="transmembrane region" description="Helical" evidence="8">
    <location>
        <begin position="59"/>
        <end position="85"/>
    </location>
</feature>
<feature type="transmembrane region" description="Helical" evidence="8">
    <location>
        <begin position="186"/>
        <end position="204"/>
    </location>
</feature>
<comment type="similarity">
    <text evidence="2 8">Belongs to the TPT transporter family. SLC35D subfamily.</text>
</comment>
<evidence type="ECO:0000256" key="8">
    <source>
        <dbReference type="RuleBase" id="RU367097"/>
    </source>
</evidence>
<evidence type="ECO:0000313" key="11">
    <source>
        <dbReference type="Proteomes" id="UP000248961"/>
    </source>
</evidence>
<evidence type="ECO:0000256" key="3">
    <source>
        <dbReference type="ARBA" id="ARBA00011182"/>
    </source>
</evidence>
<feature type="transmembrane region" description="Helical" evidence="8">
    <location>
        <begin position="271"/>
        <end position="288"/>
    </location>
</feature>
<dbReference type="GO" id="GO:0005789">
    <property type="term" value="C:endoplasmic reticulum membrane"/>
    <property type="evidence" value="ECO:0007669"/>
    <property type="project" value="UniProtKB-SubCell"/>
</dbReference>